<evidence type="ECO:0000256" key="1">
    <source>
        <dbReference type="ARBA" id="ARBA00023015"/>
    </source>
</evidence>
<dbReference type="Pfam" id="PF13411">
    <property type="entry name" value="MerR_1"/>
    <property type="match status" value="1"/>
</dbReference>
<dbReference type="PANTHER" id="PTHR30204:SF90">
    <property type="entry name" value="HTH-TYPE TRANSCRIPTIONAL ACTIVATOR MTA"/>
    <property type="match status" value="1"/>
</dbReference>
<feature type="domain" description="HTH merR-type" evidence="5">
    <location>
        <begin position="1"/>
        <end position="70"/>
    </location>
</feature>
<dbReference type="Proteomes" id="UP001055437">
    <property type="component" value="Chromosome"/>
</dbReference>
<gene>
    <name evidence="6" type="ORF">CP523_06865</name>
    <name evidence="7" type="ORF">NH397_15190</name>
</gene>
<reference evidence="7" key="2">
    <citation type="submission" date="2022-06" db="EMBL/GenBank/DDBJ databases">
        <authorList>
            <person name="Holder M.E."/>
            <person name="Ajami N.J."/>
            <person name="Petrosino J.F."/>
        </authorList>
    </citation>
    <scope>NUCLEOTIDE SEQUENCE</scope>
    <source>
        <strain evidence="7">RMA 8861</strain>
    </source>
</reference>
<dbReference type="PROSITE" id="PS50937">
    <property type="entry name" value="HTH_MERR_2"/>
    <property type="match status" value="1"/>
</dbReference>
<evidence type="ECO:0000256" key="3">
    <source>
        <dbReference type="ARBA" id="ARBA00023159"/>
    </source>
</evidence>
<proteinExistence type="predicted"/>
<dbReference type="SUPFAM" id="SSF46955">
    <property type="entry name" value="Putative DNA-binding domain"/>
    <property type="match status" value="1"/>
</dbReference>
<evidence type="ECO:0000313" key="6">
    <source>
        <dbReference type="EMBL" id="AYE34197.1"/>
    </source>
</evidence>
<dbReference type="Gene3D" id="1.10.1660.10">
    <property type="match status" value="1"/>
</dbReference>
<keyword evidence="1" id="KW-0805">Transcription regulation</keyword>
<keyword evidence="2" id="KW-0238">DNA-binding</keyword>
<dbReference type="Proteomes" id="UP000280586">
    <property type="component" value="Chromosome"/>
</dbReference>
<evidence type="ECO:0000256" key="2">
    <source>
        <dbReference type="ARBA" id="ARBA00023125"/>
    </source>
</evidence>
<evidence type="ECO:0000313" key="9">
    <source>
        <dbReference type="Proteomes" id="UP001055437"/>
    </source>
</evidence>
<dbReference type="GO" id="GO:0003700">
    <property type="term" value="F:DNA-binding transcription factor activity"/>
    <property type="evidence" value="ECO:0007669"/>
    <property type="project" value="InterPro"/>
</dbReference>
<sequence length="249" mass="29855">MYKIKEVATMAGISVRTLHYYDEINLLKPNFINKSGYRVYSKDDIERLHQILFFKELSFSLNEIKNIVNNPNFDKVEVLKIQKELLLRKSNRLDEIINSISDILSNSNNSLDYNERFKVFNMKEIEEFKKKYEKEVREKYPKKIVDECNKKTNKYNKDDWKKIQDNADEIFNSLAKLMDSNPSCEEVQNLIEEYRNHITSNFYQCTIEIYRGLGELYVTDERFIKFYDKYKKGLANFIKEAIDIYCNKN</sequence>
<dbReference type="InterPro" id="IPR009061">
    <property type="entry name" value="DNA-bd_dom_put_sf"/>
</dbReference>
<reference evidence="6 8" key="1">
    <citation type="submission" date="2017-09" db="EMBL/GenBank/DDBJ databases">
        <authorList>
            <person name="Thomas P."/>
            <person name="Seyboldt C."/>
        </authorList>
    </citation>
    <scope>NUCLEOTIDE SEQUENCE [LARGE SCALE GENOMIC DNA]</scope>
    <source>
        <strain evidence="6 8">DSM 7534</strain>
    </source>
</reference>
<accession>A0A9N7PKM5</accession>
<dbReference type="InterPro" id="IPR000551">
    <property type="entry name" value="MerR-type_HTH_dom"/>
</dbReference>
<evidence type="ECO:0000256" key="4">
    <source>
        <dbReference type="ARBA" id="ARBA00023163"/>
    </source>
</evidence>
<organism evidence="6 8">
    <name type="scientific">Clostridium septicum</name>
    <dbReference type="NCBI Taxonomy" id="1504"/>
    <lineage>
        <taxon>Bacteria</taxon>
        <taxon>Bacillati</taxon>
        <taxon>Bacillota</taxon>
        <taxon>Clostridia</taxon>
        <taxon>Eubacteriales</taxon>
        <taxon>Clostridiaceae</taxon>
        <taxon>Clostridium</taxon>
    </lineage>
</organism>
<keyword evidence="9" id="KW-1185">Reference proteome</keyword>
<dbReference type="EMBL" id="CP023671">
    <property type="protein sequence ID" value="AYE34197.1"/>
    <property type="molecule type" value="Genomic_DNA"/>
</dbReference>
<dbReference type="SMART" id="SM00422">
    <property type="entry name" value="HTH_MERR"/>
    <property type="match status" value="1"/>
</dbReference>
<dbReference type="Pfam" id="PF07739">
    <property type="entry name" value="TipAS"/>
    <property type="match status" value="1"/>
</dbReference>
<dbReference type="InterPro" id="IPR047057">
    <property type="entry name" value="MerR_fam"/>
</dbReference>
<dbReference type="GeneID" id="303560393"/>
<dbReference type="CDD" id="cd01106">
    <property type="entry name" value="HTH_TipAL-Mta"/>
    <property type="match status" value="1"/>
</dbReference>
<dbReference type="InterPro" id="IPR036244">
    <property type="entry name" value="TipA-like_antibiotic-bd"/>
</dbReference>
<evidence type="ECO:0000259" key="5">
    <source>
        <dbReference type="PROSITE" id="PS50937"/>
    </source>
</evidence>
<dbReference type="InterPro" id="IPR012925">
    <property type="entry name" value="TipAS_dom"/>
</dbReference>
<evidence type="ECO:0000313" key="8">
    <source>
        <dbReference type="Proteomes" id="UP000280586"/>
    </source>
</evidence>
<evidence type="ECO:0000313" key="7">
    <source>
        <dbReference type="EMBL" id="USS00781.1"/>
    </source>
</evidence>
<dbReference type="Gene3D" id="1.10.490.50">
    <property type="entry name" value="Antibiotic binding domain of TipA-like multidrug resistance regulators"/>
    <property type="match status" value="1"/>
</dbReference>
<dbReference type="KEGG" id="csep:CP523_06865"/>
<dbReference type="SUPFAM" id="SSF89082">
    <property type="entry name" value="Antibiotic binding domain of TipA-like multidrug resistance regulators"/>
    <property type="match status" value="1"/>
</dbReference>
<dbReference type="EMBL" id="CP099799">
    <property type="protein sequence ID" value="USS00781.1"/>
    <property type="molecule type" value="Genomic_DNA"/>
</dbReference>
<dbReference type="RefSeq" id="WP_120140729.1">
    <property type="nucleotide sequence ID" value="NZ_CP023671.1"/>
</dbReference>
<dbReference type="AlphaFoldDB" id="A0A9N7PKM5"/>
<protein>
    <submittedName>
        <fullName evidence="6">MerR family transcriptional regulator</fullName>
    </submittedName>
</protein>
<dbReference type="GO" id="GO:0003677">
    <property type="term" value="F:DNA binding"/>
    <property type="evidence" value="ECO:0007669"/>
    <property type="project" value="UniProtKB-KW"/>
</dbReference>
<name>A0A9N7PKM5_CLOSE</name>
<dbReference type="PANTHER" id="PTHR30204">
    <property type="entry name" value="REDOX-CYCLING DRUG-SENSING TRANSCRIPTIONAL ACTIVATOR SOXR"/>
    <property type="match status" value="1"/>
</dbReference>
<keyword evidence="4" id="KW-0804">Transcription</keyword>
<keyword evidence="3" id="KW-0010">Activator</keyword>